<sequence length="257" mass="26297">MPALLRLVPVLVAAGLAAACSGRATTGPGPTPMGHTYISTAVTGTQIPGGGPLTLTFADGRVSADSGCNTSTGPVSFDGSVLRVSGMASTMMACAAAKSGADAWQTGLLQSAPTWKLSGSTLTLSGNGTRVTLTDKQVLRPDLPLTRTTWVVTTLLRPSGQVRSQTLETALPTLTIAPDGQVFGSAGCNRMTGTAQIDGSQVTFQLGTTRMVCAPDVMDVERQVLEALNGATEATVDSDTLTIRNSSNNTGLVLRAE</sequence>
<comment type="caution">
    <text evidence="3">The sequence shown here is derived from an EMBL/GenBank/DDBJ whole genome shotgun (WGS) entry which is preliminary data.</text>
</comment>
<dbReference type="InterPro" id="IPR038670">
    <property type="entry name" value="HslJ-like_sf"/>
</dbReference>
<dbReference type="Proteomes" id="UP000733379">
    <property type="component" value="Unassembled WGS sequence"/>
</dbReference>
<dbReference type="PANTHER" id="PTHR35535">
    <property type="entry name" value="HEAT SHOCK PROTEIN HSLJ"/>
    <property type="match status" value="1"/>
</dbReference>
<dbReference type="RefSeq" id="WP_215924023.1">
    <property type="nucleotide sequence ID" value="NZ_JAHKNI010000027.1"/>
</dbReference>
<name>A0ABS6BCC0_9NOCA</name>
<evidence type="ECO:0000313" key="4">
    <source>
        <dbReference type="Proteomes" id="UP000733379"/>
    </source>
</evidence>
<keyword evidence="1" id="KW-0732">Signal</keyword>
<dbReference type="InterPro" id="IPR053147">
    <property type="entry name" value="Hsp_HslJ-like"/>
</dbReference>
<reference evidence="3 4" key="1">
    <citation type="submission" date="2021-06" db="EMBL/GenBank/DDBJ databases">
        <title>Actinomycetes sequencing.</title>
        <authorList>
            <person name="Shan Q."/>
        </authorList>
    </citation>
    <scope>NUCLEOTIDE SEQUENCE [LARGE SCALE GENOMIC DNA]</scope>
    <source>
        <strain evidence="3 4">NEAU-G5</strain>
    </source>
</reference>
<dbReference type="Pfam" id="PF03724">
    <property type="entry name" value="META"/>
    <property type="match status" value="2"/>
</dbReference>
<evidence type="ECO:0000256" key="1">
    <source>
        <dbReference type="SAM" id="SignalP"/>
    </source>
</evidence>
<gene>
    <name evidence="3" type="ORF">KO481_41315</name>
</gene>
<dbReference type="PROSITE" id="PS51257">
    <property type="entry name" value="PROKAR_LIPOPROTEIN"/>
    <property type="match status" value="1"/>
</dbReference>
<feature type="domain" description="DUF306" evidence="2">
    <location>
        <begin position="35"/>
        <end position="133"/>
    </location>
</feature>
<dbReference type="EMBL" id="JAHKNI010000027">
    <property type="protein sequence ID" value="MBU3067941.1"/>
    <property type="molecule type" value="Genomic_DNA"/>
</dbReference>
<dbReference type="PANTHER" id="PTHR35535:SF2">
    <property type="entry name" value="DUF306 DOMAIN-CONTAINING PROTEIN"/>
    <property type="match status" value="1"/>
</dbReference>
<feature type="domain" description="DUF306" evidence="2">
    <location>
        <begin position="144"/>
        <end position="252"/>
    </location>
</feature>
<protein>
    <submittedName>
        <fullName evidence="3">META domain-containing protein</fullName>
    </submittedName>
</protein>
<evidence type="ECO:0000259" key="2">
    <source>
        <dbReference type="Pfam" id="PF03724"/>
    </source>
</evidence>
<feature type="signal peptide" evidence="1">
    <location>
        <begin position="1"/>
        <end position="24"/>
    </location>
</feature>
<proteinExistence type="predicted"/>
<dbReference type="Gene3D" id="2.40.128.270">
    <property type="match status" value="2"/>
</dbReference>
<keyword evidence="4" id="KW-1185">Reference proteome</keyword>
<evidence type="ECO:0000313" key="3">
    <source>
        <dbReference type="EMBL" id="MBU3067941.1"/>
    </source>
</evidence>
<accession>A0ABS6BCC0</accession>
<feature type="chain" id="PRO_5047016204" evidence="1">
    <location>
        <begin position="25"/>
        <end position="257"/>
    </location>
</feature>
<organism evidence="3 4">
    <name type="scientific">Nocardia albiluteola</name>
    <dbReference type="NCBI Taxonomy" id="2842303"/>
    <lineage>
        <taxon>Bacteria</taxon>
        <taxon>Bacillati</taxon>
        <taxon>Actinomycetota</taxon>
        <taxon>Actinomycetes</taxon>
        <taxon>Mycobacteriales</taxon>
        <taxon>Nocardiaceae</taxon>
        <taxon>Nocardia</taxon>
    </lineage>
</organism>
<dbReference type="InterPro" id="IPR005184">
    <property type="entry name" value="DUF306_Meta_HslJ"/>
</dbReference>